<keyword evidence="1" id="KW-0732">Signal</keyword>
<evidence type="ECO:0000313" key="3">
    <source>
        <dbReference type="Proteomes" id="UP000659388"/>
    </source>
</evidence>
<feature type="signal peptide" evidence="1">
    <location>
        <begin position="1"/>
        <end position="22"/>
    </location>
</feature>
<organism evidence="2 3">
    <name type="scientific">Fulvivirga sediminis</name>
    <dbReference type="NCBI Taxonomy" id="2803949"/>
    <lineage>
        <taxon>Bacteria</taxon>
        <taxon>Pseudomonadati</taxon>
        <taxon>Bacteroidota</taxon>
        <taxon>Cytophagia</taxon>
        <taxon>Cytophagales</taxon>
        <taxon>Fulvivirgaceae</taxon>
        <taxon>Fulvivirga</taxon>
    </lineage>
</organism>
<comment type="caution">
    <text evidence="2">The sequence shown here is derived from an EMBL/GenBank/DDBJ whole genome shotgun (WGS) entry which is preliminary data.</text>
</comment>
<dbReference type="AlphaFoldDB" id="A0A937F5R0"/>
<dbReference type="RefSeq" id="WP_202241356.1">
    <property type="nucleotide sequence ID" value="NZ_JAESIY010000001.1"/>
</dbReference>
<evidence type="ECO:0000256" key="1">
    <source>
        <dbReference type="SAM" id="SignalP"/>
    </source>
</evidence>
<protein>
    <submittedName>
        <fullName evidence="2">Uncharacterized protein</fullName>
    </submittedName>
</protein>
<reference evidence="2" key="1">
    <citation type="submission" date="2021-01" db="EMBL/GenBank/DDBJ databases">
        <title>Fulvivirga kasyanovii gen. nov., sp nov., a novel member of the phylum Bacteroidetes isolated from seawater in a mussel farm.</title>
        <authorList>
            <person name="Zhao L.-H."/>
            <person name="Wang Z.-J."/>
        </authorList>
    </citation>
    <scope>NUCLEOTIDE SEQUENCE</scope>
    <source>
        <strain evidence="2">2943</strain>
    </source>
</reference>
<gene>
    <name evidence="2" type="ORF">JL102_00100</name>
</gene>
<feature type="chain" id="PRO_5037229059" evidence="1">
    <location>
        <begin position="23"/>
        <end position="150"/>
    </location>
</feature>
<proteinExistence type="predicted"/>
<sequence length="150" mass="16819">MQKVTIVLIFSLLAIVVKPISAQSQVDEKEMVGFACYFAGKQTNTLEEVGRILEKNNYKALLNMLTSKNNAKKYMAVICLEKFSSLEKFELTNEHLTLISEIKSSTNSVSVCSGCTYFNQVTLKSLFEGDMKLVAQSWLQQQFNGISTEP</sequence>
<accession>A0A937F5R0</accession>
<evidence type="ECO:0000313" key="2">
    <source>
        <dbReference type="EMBL" id="MBL3654513.1"/>
    </source>
</evidence>
<name>A0A937F5R0_9BACT</name>
<dbReference type="EMBL" id="JAESIY010000001">
    <property type="protein sequence ID" value="MBL3654513.1"/>
    <property type="molecule type" value="Genomic_DNA"/>
</dbReference>
<dbReference type="Proteomes" id="UP000659388">
    <property type="component" value="Unassembled WGS sequence"/>
</dbReference>
<keyword evidence="3" id="KW-1185">Reference proteome</keyword>